<dbReference type="EMBL" id="BJNG01000016">
    <property type="protein sequence ID" value="GEC19943.1"/>
    <property type="molecule type" value="Genomic_DNA"/>
</dbReference>
<evidence type="ECO:0000313" key="1">
    <source>
        <dbReference type="EMBL" id="GEC19943.1"/>
    </source>
</evidence>
<reference evidence="1 2" key="1">
    <citation type="submission" date="2019-06" db="EMBL/GenBank/DDBJ databases">
        <title>Whole genome shotgun sequence of Pseudonocardia hydrocarbonoxydans NBRC 14498.</title>
        <authorList>
            <person name="Hosoyama A."/>
            <person name="Uohara A."/>
            <person name="Ohji S."/>
            <person name="Ichikawa N."/>
        </authorList>
    </citation>
    <scope>NUCLEOTIDE SEQUENCE [LARGE SCALE GENOMIC DNA]</scope>
    <source>
        <strain evidence="1 2">NBRC 14498</strain>
    </source>
</reference>
<sequence length="142" mass="14810">MPRQPDDGLHVAYPGGAPGGHQPFWAHARIDGTALDVLVVLARALATRWVVDDLADRFARSVATAAATVVTAGECTFDLWEEPGRLVCHVAHGAVAAATAPQPDRLRLVDPTATPGGREPGTGIVVEHGPGRVTVMLPVPFG</sequence>
<proteinExistence type="predicted"/>
<organism evidence="1 2">
    <name type="scientific">Pseudonocardia hydrocarbonoxydans</name>
    <dbReference type="NCBI Taxonomy" id="76726"/>
    <lineage>
        <taxon>Bacteria</taxon>
        <taxon>Bacillati</taxon>
        <taxon>Actinomycetota</taxon>
        <taxon>Actinomycetes</taxon>
        <taxon>Pseudonocardiales</taxon>
        <taxon>Pseudonocardiaceae</taxon>
        <taxon>Pseudonocardia</taxon>
    </lineage>
</organism>
<name>A0A4Y3WM88_9PSEU</name>
<dbReference type="Proteomes" id="UP000320338">
    <property type="component" value="Unassembled WGS sequence"/>
</dbReference>
<dbReference type="AlphaFoldDB" id="A0A4Y3WM88"/>
<dbReference type="RefSeq" id="WP_141278473.1">
    <property type="nucleotide sequence ID" value="NZ_BAAARZ010000004.1"/>
</dbReference>
<protein>
    <submittedName>
        <fullName evidence="1">Uncharacterized protein</fullName>
    </submittedName>
</protein>
<comment type="caution">
    <text evidence="1">The sequence shown here is derived from an EMBL/GenBank/DDBJ whole genome shotgun (WGS) entry which is preliminary data.</text>
</comment>
<accession>A0A4Y3WM88</accession>
<evidence type="ECO:0000313" key="2">
    <source>
        <dbReference type="Proteomes" id="UP000320338"/>
    </source>
</evidence>
<gene>
    <name evidence="1" type="ORF">PHY01_22260</name>
</gene>
<keyword evidence="2" id="KW-1185">Reference proteome</keyword>